<organism evidence="2 3">
    <name type="scientific">Haloarcula salinisoli</name>
    <dbReference type="NCBI Taxonomy" id="2487746"/>
    <lineage>
        <taxon>Archaea</taxon>
        <taxon>Methanobacteriati</taxon>
        <taxon>Methanobacteriota</taxon>
        <taxon>Stenosarchaea group</taxon>
        <taxon>Halobacteria</taxon>
        <taxon>Halobacteriales</taxon>
        <taxon>Haloarculaceae</taxon>
        <taxon>Haloarcula</taxon>
    </lineage>
</organism>
<reference evidence="2" key="1">
    <citation type="submission" date="2021-06" db="EMBL/GenBank/DDBJ databases">
        <title>Halomicroarcula sp. F24A a new haloarchaeum isolated from saline soil.</title>
        <authorList>
            <person name="Duran-Viseras A."/>
            <person name="Sanchez-Porro C."/>
            <person name="Ventosa A."/>
        </authorList>
    </citation>
    <scope>NUCLEOTIDE SEQUENCE</scope>
    <source>
        <strain evidence="2">F24A</strain>
    </source>
</reference>
<keyword evidence="1" id="KW-0472">Membrane</keyword>
<keyword evidence="1" id="KW-0812">Transmembrane</keyword>
<evidence type="ECO:0000313" key="3">
    <source>
        <dbReference type="Proteomes" id="UP000783863"/>
    </source>
</evidence>
<sequence>MLDKLGVAGVAGIVVLLAGIGLVAWQNLILAAGLGLVVSGLGLVVYGLVTSLLSSFGLGGMP</sequence>
<dbReference type="Proteomes" id="UP000783863">
    <property type="component" value="Unassembled WGS sequence"/>
</dbReference>
<evidence type="ECO:0000256" key="1">
    <source>
        <dbReference type="SAM" id="Phobius"/>
    </source>
</evidence>
<keyword evidence="1" id="KW-1133">Transmembrane helix</keyword>
<dbReference type="AlphaFoldDB" id="A0A8J7YF33"/>
<comment type="caution">
    <text evidence="2">The sequence shown here is derived from an EMBL/GenBank/DDBJ whole genome shotgun (WGS) entry which is preliminary data.</text>
</comment>
<dbReference type="EMBL" id="RKLQ01000002">
    <property type="protein sequence ID" value="MBX0304297.1"/>
    <property type="molecule type" value="Genomic_DNA"/>
</dbReference>
<evidence type="ECO:0000313" key="2">
    <source>
        <dbReference type="EMBL" id="MBX0304297.1"/>
    </source>
</evidence>
<proteinExistence type="predicted"/>
<accession>A0A8J7YF33</accession>
<dbReference type="RefSeq" id="WP_220588518.1">
    <property type="nucleotide sequence ID" value="NZ_RKLQ01000002.1"/>
</dbReference>
<dbReference type="InterPro" id="IPR055893">
    <property type="entry name" value="DUF7470"/>
</dbReference>
<name>A0A8J7YF33_9EURY</name>
<feature type="transmembrane region" description="Helical" evidence="1">
    <location>
        <begin position="6"/>
        <end position="25"/>
    </location>
</feature>
<gene>
    <name evidence="2" type="ORF">EGD98_11520</name>
</gene>
<keyword evidence="3" id="KW-1185">Reference proteome</keyword>
<feature type="transmembrane region" description="Helical" evidence="1">
    <location>
        <begin position="32"/>
        <end position="53"/>
    </location>
</feature>
<dbReference type="Pfam" id="PF24282">
    <property type="entry name" value="DUF7470"/>
    <property type="match status" value="1"/>
</dbReference>
<protein>
    <submittedName>
        <fullName evidence="2">Uncharacterized protein</fullName>
    </submittedName>
</protein>